<feature type="chain" id="PRO_5015942621" evidence="1">
    <location>
        <begin position="22"/>
        <end position="186"/>
    </location>
</feature>
<evidence type="ECO:0000313" key="4">
    <source>
        <dbReference type="Proteomes" id="UP000249115"/>
    </source>
</evidence>
<evidence type="ECO:0000256" key="1">
    <source>
        <dbReference type="SAM" id="SignalP"/>
    </source>
</evidence>
<evidence type="ECO:0000313" key="5">
    <source>
        <dbReference type="Proteomes" id="UP000321927"/>
    </source>
</evidence>
<comment type="caution">
    <text evidence="2">The sequence shown here is derived from an EMBL/GenBank/DDBJ whole genome shotgun (WGS) entry which is preliminary data.</text>
</comment>
<gene>
    <name evidence="3" type="ORF">ESW18_06135</name>
    <name evidence="2" type="ORF">LV84_01140</name>
</gene>
<name>A0A2W7RN81_9BACT</name>
<dbReference type="OrthoDB" id="794757at2"/>
<dbReference type="RefSeq" id="WP_086499837.1">
    <property type="nucleotide sequence ID" value="NZ_MSSV01000003.1"/>
</dbReference>
<dbReference type="Proteomes" id="UP000321927">
    <property type="component" value="Unassembled WGS sequence"/>
</dbReference>
<dbReference type="Proteomes" id="UP000249115">
    <property type="component" value="Unassembled WGS sequence"/>
</dbReference>
<keyword evidence="5" id="KW-1185">Reference proteome</keyword>
<evidence type="ECO:0000313" key="2">
    <source>
        <dbReference type="EMBL" id="PZX59930.1"/>
    </source>
</evidence>
<accession>A0A2W7RN81</accession>
<dbReference type="AlphaFoldDB" id="A0A2W7RN81"/>
<reference evidence="3 5" key="2">
    <citation type="submission" date="2019-08" db="EMBL/GenBank/DDBJ databases">
        <title>Genome of Algoriphagus ratkowskyi IC026.</title>
        <authorList>
            <person name="Bowman J.P."/>
        </authorList>
    </citation>
    <scope>NUCLEOTIDE SEQUENCE [LARGE SCALE GENOMIC DNA]</scope>
    <source>
        <strain evidence="3 5">IC026</strain>
    </source>
</reference>
<dbReference type="PROSITE" id="PS51257">
    <property type="entry name" value="PROKAR_LIPOPROTEIN"/>
    <property type="match status" value="1"/>
</dbReference>
<sequence length="186" mass="21331">MRHFKPFGILFLVVLGLFSCAQESSNSLETSPYFDLKGFINEKIQEVDGMQVRKISRIQGEEQKVELAYSILDWKQEFSTFAEADINNPSSIQSYETITSKDRLTHELLPDTKGKVKYIKVSYTGDQVSRVSIKIADDNLFYSTTTLAEIYMNNATHLIDHYSIETTQKIWFLDPNNMKIQGAIVQ</sequence>
<organism evidence="2 4">
    <name type="scientific">Algoriphagus ratkowskyi</name>
    <dbReference type="NCBI Taxonomy" id="57028"/>
    <lineage>
        <taxon>Bacteria</taxon>
        <taxon>Pseudomonadati</taxon>
        <taxon>Bacteroidota</taxon>
        <taxon>Cytophagia</taxon>
        <taxon>Cytophagales</taxon>
        <taxon>Cyclobacteriaceae</taxon>
        <taxon>Algoriphagus</taxon>
    </lineage>
</organism>
<evidence type="ECO:0000313" key="3">
    <source>
        <dbReference type="EMBL" id="TXD78368.1"/>
    </source>
</evidence>
<feature type="signal peptide" evidence="1">
    <location>
        <begin position="1"/>
        <end position="21"/>
    </location>
</feature>
<dbReference type="EMBL" id="QKZU01000003">
    <property type="protein sequence ID" value="PZX59930.1"/>
    <property type="molecule type" value="Genomic_DNA"/>
</dbReference>
<dbReference type="EMBL" id="VORV01000004">
    <property type="protein sequence ID" value="TXD78368.1"/>
    <property type="molecule type" value="Genomic_DNA"/>
</dbReference>
<proteinExistence type="predicted"/>
<keyword evidence="1" id="KW-0732">Signal</keyword>
<protein>
    <submittedName>
        <fullName evidence="2">Uncharacterized protein</fullName>
    </submittedName>
</protein>
<reference evidence="2 4" key="1">
    <citation type="submission" date="2018-06" db="EMBL/GenBank/DDBJ databases">
        <title>Genomic Encyclopedia of Archaeal and Bacterial Type Strains, Phase II (KMG-II): from individual species to whole genera.</title>
        <authorList>
            <person name="Goeker M."/>
        </authorList>
    </citation>
    <scope>NUCLEOTIDE SEQUENCE [LARGE SCALE GENOMIC DNA]</scope>
    <source>
        <strain evidence="2 4">DSM 22686</strain>
    </source>
</reference>